<evidence type="ECO:0000259" key="6">
    <source>
        <dbReference type="Pfam" id="PF04101"/>
    </source>
</evidence>
<dbReference type="Proteomes" id="UP000004521">
    <property type="component" value="Chromosome I"/>
</dbReference>
<dbReference type="NCBIfam" id="NF041548">
    <property type="entry name" value="PssE"/>
    <property type="match status" value="1"/>
</dbReference>
<dbReference type="InterPro" id="IPR039042">
    <property type="entry name" value="Alg13-like"/>
</dbReference>
<protein>
    <submittedName>
        <fullName evidence="7">Glycosyltransferase domain-containing protein</fullName>
    </submittedName>
</protein>
<gene>
    <name evidence="7" type="ORF">VFSR5_0163</name>
</gene>
<comment type="caution">
    <text evidence="7">The sequence shown here is derived from an EMBL/GenBank/DDBJ whole genome shotgun (WGS) entry which is preliminary data.</text>
</comment>
<dbReference type="EMBL" id="AHIH01000001">
    <property type="protein sequence ID" value="EHN71539.1"/>
    <property type="molecule type" value="Genomic_DNA"/>
</dbReference>
<dbReference type="Gene3D" id="3.40.50.2000">
    <property type="entry name" value="Glycogen Phosphorylase B"/>
    <property type="match status" value="1"/>
</dbReference>
<dbReference type="InterPro" id="IPR007235">
    <property type="entry name" value="Glyco_trans_28_C"/>
</dbReference>
<dbReference type="RefSeq" id="WP_005417115.1">
    <property type="nucleotide sequence ID" value="NZ_CM001400.1"/>
</dbReference>
<evidence type="ECO:0000313" key="8">
    <source>
        <dbReference type="Proteomes" id="UP000004521"/>
    </source>
</evidence>
<accession>A0AAV3EX94</accession>
<feature type="domain" description="Glycosyl transferase family 28 C-terminal" evidence="6">
    <location>
        <begin position="3"/>
        <end position="100"/>
    </location>
</feature>
<dbReference type="GO" id="GO:0016758">
    <property type="term" value="F:hexosyltransferase activity"/>
    <property type="evidence" value="ECO:0007669"/>
    <property type="project" value="InterPro"/>
</dbReference>
<keyword evidence="5" id="KW-0256">Endoplasmic reticulum</keyword>
<keyword evidence="3" id="KW-0328">Glycosyltransferase</keyword>
<evidence type="ECO:0000313" key="7">
    <source>
        <dbReference type="EMBL" id="EHN71539.1"/>
    </source>
</evidence>
<evidence type="ECO:0000256" key="5">
    <source>
        <dbReference type="ARBA" id="ARBA00022824"/>
    </source>
</evidence>
<evidence type="ECO:0000256" key="4">
    <source>
        <dbReference type="ARBA" id="ARBA00022679"/>
    </source>
</evidence>
<dbReference type="GO" id="GO:0006488">
    <property type="term" value="P:dolichol-linked oligosaccharide biosynthetic process"/>
    <property type="evidence" value="ECO:0007669"/>
    <property type="project" value="InterPro"/>
</dbReference>
<organism evidence="7 8">
    <name type="scientific">Aliivibrio fischeri SR5</name>
    <dbReference type="NCBI Taxonomy" id="1088719"/>
    <lineage>
        <taxon>Bacteria</taxon>
        <taxon>Pseudomonadati</taxon>
        <taxon>Pseudomonadota</taxon>
        <taxon>Gammaproteobacteria</taxon>
        <taxon>Vibrionales</taxon>
        <taxon>Vibrionaceae</taxon>
        <taxon>Aliivibrio</taxon>
    </lineage>
</organism>
<dbReference type="SUPFAM" id="SSF53756">
    <property type="entry name" value="UDP-Glycosyltransferase/glycogen phosphorylase"/>
    <property type="match status" value="1"/>
</dbReference>
<evidence type="ECO:0000256" key="3">
    <source>
        <dbReference type="ARBA" id="ARBA00022676"/>
    </source>
</evidence>
<evidence type="ECO:0000256" key="2">
    <source>
        <dbReference type="ARBA" id="ARBA00006962"/>
    </source>
</evidence>
<dbReference type="PANTHER" id="PTHR12867">
    <property type="entry name" value="GLYCOSYL TRANSFERASE-RELATED"/>
    <property type="match status" value="1"/>
</dbReference>
<dbReference type="PANTHER" id="PTHR12867:SF6">
    <property type="entry name" value="N-ACETYLGLUCOSAMINYLDIPHOSPHODOLICHOL N-ACETYLGLUCOSAMINYLTRANSFERASE"/>
    <property type="match status" value="1"/>
</dbReference>
<reference evidence="7 8" key="1">
    <citation type="journal article" date="2012" name="J. Bacteriol.">
        <title>Draft Genome Sequence of Vibrio fischeri SR5, a Strain Isolated from the Light Organ of the Mediterranean Squid Sepiola robusta.</title>
        <authorList>
            <person name="Gyllborg M.C."/>
            <person name="Sahl J.W."/>
            <person name="Cronin D.C.III."/>
            <person name="Rasko D.A."/>
            <person name="Mandel M.J."/>
        </authorList>
    </citation>
    <scope>NUCLEOTIDE SEQUENCE [LARGE SCALE GENOMIC DNA]</scope>
    <source>
        <strain evidence="7 8">SR5</strain>
    </source>
</reference>
<proteinExistence type="inferred from homology"/>
<comment type="subcellular location">
    <subcellularLocation>
        <location evidence="1">Endoplasmic reticulum</location>
    </subcellularLocation>
</comment>
<dbReference type="AlphaFoldDB" id="A0AAV3EX94"/>
<name>A0AAV3EX94_ALIFS</name>
<comment type="similarity">
    <text evidence="2">Belongs to the glycosyltransferase 28 family.</text>
</comment>
<dbReference type="Pfam" id="PF04101">
    <property type="entry name" value="Glyco_tran_28_C"/>
    <property type="match status" value="1"/>
</dbReference>
<keyword evidence="4" id="KW-0808">Transferase</keyword>
<evidence type="ECO:0000256" key="1">
    <source>
        <dbReference type="ARBA" id="ARBA00004240"/>
    </source>
</evidence>
<sequence>MKIFITVGTTLFDELIRNVDSVAEELEGFNFTFQISKGKYKPKNGTYFDFVQNIDEYYNDADLVITHSGAGSIYRLLELNKKIIVVPNIDRVDKHQTDISTYMSENNHVLLLSDFKYTKDVILDAEFFLPKVFIKKHFFLKDEIVDFIKEQV</sequence>
<dbReference type="InterPro" id="IPR048097">
    <property type="entry name" value="Cps14G-like"/>
</dbReference>